<feature type="transmembrane region" description="Helical" evidence="1">
    <location>
        <begin position="164"/>
        <end position="190"/>
    </location>
</feature>
<keyword evidence="4" id="KW-1185">Reference proteome</keyword>
<proteinExistence type="predicted"/>
<comment type="caution">
    <text evidence="3">The sequence shown here is derived from an EMBL/GenBank/DDBJ whole genome shotgun (WGS) entry which is preliminary data.</text>
</comment>
<sequence length="228" mass="25781">MHRCLLSWQFLLICIWKLVTSVSLGCITLHRCIIVRRKEQSKKQSLIQGVEMANHNHYLQPPPQVRYGQSPAASGFFSQHSQQSQPAREPRDLTPLSWLSLYLAGTIVGMTGLCSLLYTTFRKDETIRNLTYGFGATMTIIPIMVAIYWYVHHLNLPGDGHRKWILAFCQTLGGSVLAFAAVFGFFSSLYCDLVLGSIAKNIYGLPSGDFAPLYWAWFIAKRLPMLSF</sequence>
<evidence type="ECO:0000256" key="1">
    <source>
        <dbReference type="SAM" id="Phobius"/>
    </source>
</evidence>
<feature type="chain" id="PRO_5040143052" evidence="2">
    <location>
        <begin position="22"/>
        <end position="228"/>
    </location>
</feature>
<keyword evidence="1" id="KW-0472">Membrane</keyword>
<gene>
    <name evidence="3" type="ORF">EK21DRAFT_66986</name>
</gene>
<evidence type="ECO:0000313" key="3">
    <source>
        <dbReference type="EMBL" id="KAF2029890.1"/>
    </source>
</evidence>
<feature type="signal peptide" evidence="2">
    <location>
        <begin position="1"/>
        <end position="21"/>
    </location>
</feature>
<reference evidence="3" key="1">
    <citation type="journal article" date="2020" name="Stud. Mycol.">
        <title>101 Dothideomycetes genomes: a test case for predicting lifestyles and emergence of pathogens.</title>
        <authorList>
            <person name="Haridas S."/>
            <person name="Albert R."/>
            <person name="Binder M."/>
            <person name="Bloem J."/>
            <person name="Labutti K."/>
            <person name="Salamov A."/>
            <person name="Andreopoulos B."/>
            <person name="Baker S."/>
            <person name="Barry K."/>
            <person name="Bills G."/>
            <person name="Bluhm B."/>
            <person name="Cannon C."/>
            <person name="Castanera R."/>
            <person name="Culley D."/>
            <person name="Daum C."/>
            <person name="Ezra D."/>
            <person name="Gonzalez J."/>
            <person name="Henrissat B."/>
            <person name="Kuo A."/>
            <person name="Liang C."/>
            <person name="Lipzen A."/>
            <person name="Lutzoni F."/>
            <person name="Magnuson J."/>
            <person name="Mondo S."/>
            <person name="Nolan M."/>
            <person name="Ohm R."/>
            <person name="Pangilinan J."/>
            <person name="Park H.-J."/>
            <person name="Ramirez L."/>
            <person name="Alfaro M."/>
            <person name="Sun H."/>
            <person name="Tritt A."/>
            <person name="Yoshinaga Y."/>
            <person name="Zwiers L.-H."/>
            <person name="Turgeon B."/>
            <person name="Goodwin S."/>
            <person name="Spatafora J."/>
            <person name="Crous P."/>
            <person name="Grigoriev I."/>
        </authorList>
    </citation>
    <scope>NUCLEOTIDE SEQUENCE</scope>
    <source>
        <strain evidence="3">CBS 110217</strain>
    </source>
</reference>
<keyword evidence="1" id="KW-0812">Transmembrane</keyword>
<dbReference type="AlphaFoldDB" id="A0A9P4H8U4"/>
<accession>A0A9P4H8U4</accession>
<feature type="transmembrane region" description="Helical" evidence="1">
    <location>
        <begin position="96"/>
        <end position="118"/>
    </location>
</feature>
<dbReference type="EMBL" id="ML978196">
    <property type="protein sequence ID" value="KAF2029890.1"/>
    <property type="molecule type" value="Genomic_DNA"/>
</dbReference>
<keyword evidence="2" id="KW-0732">Signal</keyword>
<name>A0A9P4H8U4_9PLEO</name>
<keyword evidence="1" id="KW-1133">Transmembrane helix</keyword>
<evidence type="ECO:0000256" key="2">
    <source>
        <dbReference type="SAM" id="SignalP"/>
    </source>
</evidence>
<dbReference type="OrthoDB" id="2396694at2759"/>
<organism evidence="3 4">
    <name type="scientific">Setomelanomma holmii</name>
    <dbReference type="NCBI Taxonomy" id="210430"/>
    <lineage>
        <taxon>Eukaryota</taxon>
        <taxon>Fungi</taxon>
        <taxon>Dikarya</taxon>
        <taxon>Ascomycota</taxon>
        <taxon>Pezizomycotina</taxon>
        <taxon>Dothideomycetes</taxon>
        <taxon>Pleosporomycetidae</taxon>
        <taxon>Pleosporales</taxon>
        <taxon>Pleosporineae</taxon>
        <taxon>Phaeosphaeriaceae</taxon>
        <taxon>Setomelanomma</taxon>
    </lineage>
</organism>
<protein>
    <submittedName>
        <fullName evidence="3">Uncharacterized protein</fullName>
    </submittedName>
</protein>
<dbReference type="Proteomes" id="UP000799777">
    <property type="component" value="Unassembled WGS sequence"/>
</dbReference>
<feature type="transmembrane region" description="Helical" evidence="1">
    <location>
        <begin position="130"/>
        <end position="152"/>
    </location>
</feature>
<evidence type="ECO:0000313" key="4">
    <source>
        <dbReference type="Proteomes" id="UP000799777"/>
    </source>
</evidence>